<dbReference type="Gene3D" id="3.40.50.720">
    <property type="entry name" value="NAD(P)-binding Rossmann-like Domain"/>
    <property type="match status" value="1"/>
</dbReference>
<dbReference type="InterPro" id="IPR002347">
    <property type="entry name" value="SDR_fam"/>
</dbReference>
<proteinExistence type="predicted"/>
<evidence type="ECO:0000313" key="1">
    <source>
        <dbReference type="EMBL" id="KAF1953535.1"/>
    </source>
</evidence>
<keyword evidence="2" id="KW-1185">Reference proteome</keyword>
<reference evidence="1" key="1">
    <citation type="journal article" date="2020" name="Stud. Mycol.">
        <title>101 Dothideomycetes genomes: a test case for predicting lifestyles and emergence of pathogens.</title>
        <authorList>
            <person name="Haridas S."/>
            <person name="Albert R."/>
            <person name="Binder M."/>
            <person name="Bloem J."/>
            <person name="Labutti K."/>
            <person name="Salamov A."/>
            <person name="Andreopoulos B."/>
            <person name="Baker S."/>
            <person name="Barry K."/>
            <person name="Bills G."/>
            <person name="Bluhm B."/>
            <person name="Cannon C."/>
            <person name="Castanera R."/>
            <person name="Culley D."/>
            <person name="Daum C."/>
            <person name="Ezra D."/>
            <person name="Gonzalez J."/>
            <person name="Henrissat B."/>
            <person name="Kuo A."/>
            <person name="Liang C."/>
            <person name="Lipzen A."/>
            <person name="Lutzoni F."/>
            <person name="Magnuson J."/>
            <person name="Mondo S."/>
            <person name="Nolan M."/>
            <person name="Ohm R."/>
            <person name="Pangilinan J."/>
            <person name="Park H.-J."/>
            <person name="Ramirez L."/>
            <person name="Alfaro M."/>
            <person name="Sun H."/>
            <person name="Tritt A."/>
            <person name="Yoshinaga Y."/>
            <person name="Zwiers L.-H."/>
            <person name="Turgeon B."/>
            <person name="Goodwin S."/>
            <person name="Spatafora J."/>
            <person name="Crous P."/>
            <person name="Grigoriev I."/>
        </authorList>
    </citation>
    <scope>NUCLEOTIDE SEQUENCE</scope>
    <source>
        <strain evidence="1">CBS 675.92</strain>
    </source>
</reference>
<protein>
    <submittedName>
        <fullName evidence="1">NAD(P)-binding protein</fullName>
    </submittedName>
</protein>
<dbReference type="EMBL" id="ML977003">
    <property type="protein sequence ID" value="KAF1953535.1"/>
    <property type="molecule type" value="Genomic_DNA"/>
</dbReference>
<dbReference type="PANTHER" id="PTHR43975">
    <property type="entry name" value="ZGC:101858"/>
    <property type="match status" value="1"/>
</dbReference>
<dbReference type="SUPFAM" id="SSF51735">
    <property type="entry name" value="NAD(P)-binding Rossmann-fold domains"/>
    <property type="match status" value="1"/>
</dbReference>
<dbReference type="Proteomes" id="UP000800035">
    <property type="component" value="Unassembled WGS sequence"/>
</dbReference>
<name>A0A6A5TLD4_9PLEO</name>
<dbReference type="CDD" id="cd05233">
    <property type="entry name" value="SDR_c"/>
    <property type="match status" value="1"/>
</dbReference>
<accession>A0A6A5TLD4</accession>
<evidence type="ECO:0000313" key="2">
    <source>
        <dbReference type="Proteomes" id="UP000800035"/>
    </source>
</evidence>
<dbReference type="OrthoDB" id="1933717at2759"/>
<gene>
    <name evidence="1" type="ORF">CC80DRAFT_551183</name>
</gene>
<dbReference type="InterPro" id="IPR036291">
    <property type="entry name" value="NAD(P)-bd_dom_sf"/>
</dbReference>
<sequence length="265" mass="28209">MAASFGALYGCLGGFGGVFRASRGWLGGHISGVKHLVLIGRTESTLRETEGLIPANSATVSAFASSVTDEAGLKKIAETVGAWDILILNAAHISAPAPLVKAPLEEYWSDYETNVKSIIIAVQAFVPNAKAGAAVYAIAAGALVLPPKLTPYLSGYLTSKLAQLKVMEYLAAENPDLFVCSVHPGMVDTKIFRGSGASPDQLPMDTATLPAHFLVWLSQPKTKFLNGKLVWANWDVEELFAKAEEIQNSTMLTIGYEGWPFVPAA</sequence>
<dbReference type="AlphaFoldDB" id="A0A6A5TLD4"/>
<dbReference type="PANTHER" id="PTHR43975:SF2">
    <property type="entry name" value="EG:BACR7A4.14 PROTEIN-RELATED"/>
    <property type="match status" value="1"/>
</dbReference>
<organism evidence="1 2">
    <name type="scientific">Byssothecium circinans</name>
    <dbReference type="NCBI Taxonomy" id="147558"/>
    <lineage>
        <taxon>Eukaryota</taxon>
        <taxon>Fungi</taxon>
        <taxon>Dikarya</taxon>
        <taxon>Ascomycota</taxon>
        <taxon>Pezizomycotina</taxon>
        <taxon>Dothideomycetes</taxon>
        <taxon>Pleosporomycetidae</taxon>
        <taxon>Pleosporales</taxon>
        <taxon>Massarineae</taxon>
        <taxon>Massarinaceae</taxon>
        <taxon>Byssothecium</taxon>
    </lineage>
</organism>
<dbReference type="Pfam" id="PF00106">
    <property type="entry name" value="adh_short"/>
    <property type="match status" value="1"/>
</dbReference>